<feature type="compositionally biased region" description="Basic and acidic residues" evidence="10">
    <location>
        <begin position="36"/>
        <end position="51"/>
    </location>
</feature>
<evidence type="ECO:0000259" key="11">
    <source>
        <dbReference type="SMART" id="SM00771"/>
    </source>
</evidence>
<evidence type="ECO:0000256" key="1">
    <source>
        <dbReference type="ARBA" id="ARBA00022475"/>
    </source>
</evidence>
<dbReference type="Proteomes" id="UP000094936">
    <property type="component" value="Unassembled WGS sequence"/>
</dbReference>
<comment type="similarity">
    <text evidence="8 9">Belongs to the ZipA family.</text>
</comment>
<reference evidence="12 13" key="1">
    <citation type="submission" date="2016-05" db="EMBL/GenBank/DDBJ databases">
        <title>Genomic Taxonomy of the Vibrionaceae.</title>
        <authorList>
            <person name="Gomez-Gil B."/>
            <person name="Enciso-Ibarra J."/>
        </authorList>
    </citation>
    <scope>NUCLEOTIDE SEQUENCE [LARGE SCALE GENOMIC DNA]</scope>
    <source>
        <strain evidence="12 13">CAIM 1920</strain>
    </source>
</reference>
<dbReference type="OrthoDB" id="7054914at2"/>
<evidence type="ECO:0000256" key="8">
    <source>
        <dbReference type="HAMAP-Rule" id="MF_00509"/>
    </source>
</evidence>
<dbReference type="PANTHER" id="PTHR38685">
    <property type="entry name" value="CELL DIVISION PROTEIN ZIPA"/>
    <property type="match status" value="1"/>
</dbReference>
<evidence type="ECO:0000256" key="3">
    <source>
        <dbReference type="ARBA" id="ARBA00022618"/>
    </source>
</evidence>
<keyword evidence="7 8" id="KW-0131">Cell cycle</keyword>
<dbReference type="InterPro" id="IPR036765">
    <property type="entry name" value="ZipA_FtsZ-bd_C_sf"/>
</dbReference>
<dbReference type="AlphaFoldDB" id="A0A1C3EEM9"/>
<dbReference type="InterPro" id="IPR011919">
    <property type="entry name" value="Cell_div_ZipA"/>
</dbReference>
<name>A0A1C3EEM9_9GAMM</name>
<evidence type="ECO:0000256" key="7">
    <source>
        <dbReference type="ARBA" id="ARBA00023306"/>
    </source>
</evidence>
<keyword evidence="13" id="KW-1185">Reference proteome</keyword>
<evidence type="ECO:0000256" key="9">
    <source>
        <dbReference type="RuleBase" id="RU003612"/>
    </source>
</evidence>
<keyword evidence="5 8" id="KW-1133">Transmembrane helix</keyword>
<dbReference type="InterPro" id="IPR007449">
    <property type="entry name" value="ZipA_FtsZ-bd_C"/>
</dbReference>
<feature type="transmembrane region" description="Helical" evidence="8">
    <location>
        <begin position="7"/>
        <end position="26"/>
    </location>
</feature>
<comment type="caution">
    <text evidence="12">The sequence shown here is derived from an EMBL/GenBank/DDBJ whole genome shotgun (WGS) entry which is preliminary data.</text>
</comment>
<feature type="compositionally biased region" description="Basic and acidic residues" evidence="10">
    <location>
        <begin position="70"/>
        <end position="82"/>
    </location>
</feature>
<evidence type="ECO:0000256" key="4">
    <source>
        <dbReference type="ARBA" id="ARBA00022692"/>
    </source>
</evidence>
<keyword evidence="6 8" id="KW-0472">Membrane</keyword>
<organism evidence="12 13">
    <name type="scientific">Veronia pacifica</name>
    <dbReference type="NCBI Taxonomy" id="1080227"/>
    <lineage>
        <taxon>Bacteria</taxon>
        <taxon>Pseudomonadati</taxon>
        <taxon>Pseudomonadota</taxon>
        <taxon>Gammaproteobacteria</taxon>
        <taxon>Vibrionales</taxon>
        <taxon>Vibrionaceae</taxon>
        <taxon>Veronia</taxon>
    </lineage>
</organism>
<keyword evidence="3 8" id="KW-0132">Cell division</keyword>
<sequence>MMQELRLVLIVLGALVIAALIIHGLWSSRKERPEKFGDKPLGKLKGEKQEDSTESFDDDGIGAVRVIKGGTDKPEAKQRKEPGLSFDESSESDIDPLFADFKDDIDTAVPSNNAATAESNTLGEVTDAVEVSSEVVTDPLPEEEVETAAPEPKQQVLIVNVQASANSDFNGVDLMNSLEQNGMIHGEMDIFHRHADLSGTGKVLFSAANMYNPGSFPMENISQFTTEGISFFMTLPCYGDPEHNFKLMLQTAQKVADQLGGLVTDDARNLMTPQRLDGYRDQVKSFSEPA</sequence>
<comment type="subunit">
    <text evidence="8">Interacts with FtsZ via their C-terminal domains.</text>
</comment>
<gene>
    <name evidence="8" type="primary">zipA</name>
    <name evidence="12" type="ORF">A8L45_15755</name>
</gene>
<dbReference type="HAMAP" id="MF_00509">
    <property type="entry name" value="ZipA"/>
    <property type="match status" value="1"/>
</dbReference>
<dbReference type="GO" id="GO:0032153">
    <property type="term" value="C:cell division site"/>
    <property type="evidence" value="ECO:0007669"/>
    <property type="project" value="UniProtKB-UniRule"/>
</dbReference>
<protein>
    <recommendedName>
        <fullName evidence="8 9">Cell division protein ZipA</fullName>
    </recommendedName>
</protein>
<proteinExistence type="inferred from homology"/>
<dbReference type="Pfam" id="PF04354">
    <property type="entry name" value="ZipA_C"/>
    <property type="match status" value="1"/>
</dbReference>
<keyword evidence="4 8" id="KW-0812">Transmembrane</keyword>
<dbReference type="GO" id="GO:0005886">
    <property type="term" value="C:plasma membrane"/>
    <property type="evidence" value="ECO:0007669"/>
    <property type="project" value="UniProtKB-SubCell"/>
</dbReference>
<dbReference type="EMBL" id="LYBM01000031">
    <property type="protein sequence ID" value="ODA31698.1"/>
    <property type="molecule type" value="Genomic_DNA"/>
</dbReference>
<feature type="domain" description="ZipA C-terminal FtsZ-binding" evidence="11">
    <location>
        <begin position="153"/>
        <end position="283"/>
    </location>
</feature>
<dbReference type="SMART" id="SM00771">
    <property type="entry name" value="ZipA_C"/>
    <property type="match status" value="1"/>
</dbReference>
<dbReference type="GO" id="GO:0043093">
    <property type="term" value="P:FtsZ-dependent cytokinesis"/>
    <property type="evidence" value="ECO:0007669"/>
    <property type="project" value="UniProtKB-UniRule"/>
</dbReference>
<dbReference type="SUPFAM" id="SSF64383">
    <property type="entry name" value="Cell-division protein ZipA, C-terminal domain"/>
    <property type="match status" value="1"/>
</dbReference>
<keyword evidence="1 8" id="KW-1003">Cell membrane</keyword>
<evidence type="ECO:0000313" key="13">
    <source>
        <dbReference type="Proteomes" id="UP000094936"/>
    </source>
</evidence>
<dbReference type="GO" id="GO:0000917">
    <property type="term" value="P:division septum assembly"/>
    <property type="evidence" value="ECO:0007669"/>
    <property type="project" value="TreeGrafter"/>
</dbReference>
<evidence type="ECO:0000256" key="10">
    <source>
        <dbReference type="SAM" id="MobiDB-lite"/>
    </source>
</evidence>
<evidence type="ECO:0000256" key="2">
    <source>
        <dbReference type="ARBA" id="ARBA00022519"/>
    </source>
</evidence>
<dbReference type="Gene3D" id="3.30.1400.10">
    <property type="entry name" value="ZipA, C-terminal FtsZ-binding domain"/>
    <property type="match status" value="1"/>
</dbReference>
<evidence type="ECO:0000256" key="5">
    <source>
        <dbReference type="ARBA" id="ARBA00022989"/>
    </source>
</evidence>
<evidence type="ECO:0000256" key="6">
    <source>
        <dbReference type="ARBA" id="ARBA00023136"/>
    </source>
</evidence>
<accession>A0A1C3EEM9</accession>
<feature type="region of interest" description="Disordered" evidence="10">
    <location>
        <begin position="36"/>
        <end position="92"/>
    </location>
</feature>
<keyword evidence="2 8" id="KW-0997">Cell inner membrane</keyword>
<dbReference type="NCBIfam" id="TIGR02205">
    <property type="entry name" value="septum_zipA"/>
    <property type="match status" value="1"/>
</dbReference>
<dbReference type="STRING" id="1080227.A8L45_15755"/>
<evidence type="ECO:0000313" key="12">
    <source>
        <dbReference type="EMBL" id="ODA31698.1"/>
    </source>
</evidence>
<dbReference type="PANTHER" id="PTHR38685:SF1">
    <property type="entry name" value="CELL DIVISION PROTEIN ZIPA"/>
    <property type="match status" value="1"/>
</dbReference>
<dbReference type="RefSeq" id="WP_068903992.1">
    <property type="nucleotide sequence ID" value="NZ_JBHUIF010000032.1"/>
</dbReference>
<comment type="function">
    <text evidence="8 9">Essential cell division protein that stabilizes the FtsZ protofilaments by cross-linking them and that serves as a cytoplasmic membrane anchor for the Z ring. Also required for the recruitment to the septal ring of downstream cell division proteins.</text>
</comment>
<comment type="subcellular location">
    <subcellularLocation>
        <location evidence="8">Cell inner membrane</location>
        <topology evidence="8">Single-pass type I membrane protein</topology>
    </subcellularLocation>
    <text evidence="8">Localizes to the Z ring in an FtsZ-dependent manner.</text>
</comment>